<feature type="region of interest" description="Disordered" evidence="1">
    <location>
        <begin position="1"/>
        <end position="103"/>
    </location>
</feature>
<organism evidence="3 4">
    <name type="scientific">Triangularia verruculosa</name>
    <dbReference type="NCBI Taxonomy" id="2587418"/>
    <lineage>
        <taxon>Eukaryota</taxon>
        <taxon>Fungi</taxon>
        <taxon>Dikarya</taxon>
        <taxon>Ascomycota</taxon>
        <taxon>Pezizomycotina</taxon>
        <taxon>Sordariomycetes</taxon>
        <taxon>Sordariomycetidae</taxon>
        <taxon>Sordariales</taxon>
        <taxon>Podosporaceae</taxon>
        <taxon>Triangularia</taxon>
    </lineage>
</organism>
<proteinExistence type="predicted"/>
<evidence type="ECO:0000259" key="2">
    <source>
        <dbReference type="Pfam" id="PF06985"/>
    </source>
</evidence>
<reference evidence="3" key="2">
    <citation type="submission" date="2023-05" db="EMBL/GenBank/DDBJ databases">
        <authorList>
            <consortium name="Lawrence Berkeley National Laboratory"/>
            <person name="Steindorff A."/>
            <person name="Hensen N."/>
            <person name="Bonometti L."/>
            <person name="Westerberg I."/>
            <person name="Brannstrom I.O."/>
            <person name="Guillou S."/>
            <person name="Cros-Aarteil S."/>
            <person name="Calhoun S."/>
            <person name="Haridas S."/>
            <person name="Kuo A."/>
            <person name="Mondo S."/>
            <person name="Pangilinan J."/>
            <person name="Riley R."/>
            <person name="Labutti K."/>
            <person name="Andreopoulos B."/>
            <person name="Lipzen A."/>
            <person name="Chen C."/>
            <person name="Yanf M."/>
            <person name="Daum C."/>
            <person name="Ng V."/>
            <person name="Clum A."/>
            <person name="Ohm R."/>
            <person name="Martin F."/>
            <person name="Silar P."/>
            <person name="Natvig D."/>
            <person name="Lalanne C."/>
            <person name="Gautier V."/>
            <person name="Ament-Velasquez S.L."/>
            <person name="Kruys A."/>
            <person name="Hutchinson M.I."/>
            <person name="Powell A.J."/>
            <person name="Barry K."/>
            <person name="Miller A.N."/>
            <person name="Grigoriev I.V."/>
            <person name="Debuchy R."/>
            <person name="Gladieux P."/>
            <person name="Thoren M.H."/>
            <person name="Johannesson H."/>
        </authorList>
    </citation>
    <scope>NUCLEOTIDE SEQUENCE</scope>
    <source>
        <strain evidence="3">CBS 315.58</strain>
    </source>
</reference>
<accession>A0AAN7ASG3</accession>
<evidence type="ECO:0000256" key="1">
    <source>
        <dbReference type="SAM" id="MobiDB-lite"/>
    </source>
</evidence>
<keyword evidence="4" id="KW-1185">Reference proteome</keyword>
<evidence type="ECO:0000313" key="3">
    <source>
        <dbReference type="EMBL" id="KAK4199461.1"/>
    </source>
</evidence>
<dbReference type="EMBL" id="MU863931">
    <property type="protein sequence ID" value="KAK4199461.1"/>
    <property type="molecule type" value="Genomic_DNA"/>
</dbReference>
<reference evidence="3" key="1">
    <citation type="journal article" date="2023" name="Mol. Phylogenet. Evol.">
        <title>Genome-scale phylogeny and comparative genomics of the fungal order Sordariales.</title>
        <authorList>
            <person name="Hensen N."/>
            <person name="Bonometti L."/>
            <person name="Westerberg I."/>
            <person name="Brannstrom I.O."/>
            <person name="Guillou S."/>
            <person name="Cros-Aarteil S."/>
            <person name="Calhoun S."/>
            <person name="Haridas S."/>
            <person name="Kuo A."/>
            <person name="Mondo S."/>
            <person name="Pangilinan J."/>
            <person name="Riley R."/>
            <person name="LaButti K."/>
            <person name="Andreopoulos B."/>
            <person name="Lipzen A."/>
            <person name="Chen C."/>
            <person name="Yan M."/>
            <person name="Daum C."/>
            <person name="Ng V."/>
            <person name="Clum A."/>
            <person name="Steindorff A."/>
            <person name="Ohm R.A."/>
            <person name="Martin F."/>
            <person name="Silar P."/>
            <person name="Natvig D.O."/>
            <person name="Lalanne C."/>
            <person name="Gautier V."/>
            <person name="Ament-Velasquez S.L."/>
            <person name="Kruys A."/>
            <person name="Hutchinson M.I."/>
            <person name="Powell A.J."/>
            <person name="Barry K."/>
            <person name="Miller A.N."/>
            <person name="Grigoriev I.V."/>
            <person name="Debuchy R."/>
            <person name="Gladieux P."/>
            <person name="Hiltunen Thoren M."/>
            <person name="Johannesson H."/>
        </authorList>
    </citation>
    <scope>NUCLEOTIDE SEQUENCE</scope>
    <source>
        <strain evidence="3">CBS 315.58</strain>
    </source>
</reference>
<sequence length="1045" mass="119275">MEQKRDPRRLKLEPANTMPGPDKETPKDDPLASQESKGSKPAETSPDTEPDAGTNETVESEQFKHVGLGPSHGAQVEERRLEREELEKKRDVVDHDNTYKENPMSDENRELIDIWMQTEDEARAEEEDNVMTLDNYEAQFEEDRRLHNEYKHHFFDEEWRLYSKENLRGKKDEDWFIHSPALRETNDPEYLCDMCRHIDFTVLFSHRGLKPQGNKDPSTACIELWGLSRVLNEKSTCSFCNLVREAIEERCAVEELEKARETKAGKISIDILDEGPECALQLEIGFSHLAITVVLQRLALGENPLPLQALPVRQDTADLKRLCTWIRTCEERHPEATRSIHTFPPEMKTLRVIDVEDGCLATVPTPCRYACLSYVWGKNASSHVHLTAATKATLESPGIFSNGCIDISQTYLDAIKVTRDIGLRYLWVDALCIVQDDDAEKATIISQMGAVYGNAVINITAATNFSPTDGLPGVGNTPRTRCQVVKNMHGLSVAAAFQDSRHPYPEIEDAIWNSRAWTFQERHLSQRAVYFTNSQMHFTCAHGTAYEDTVPLSTCNGKATVPIDQQRFQDLMWPMMSYIWSDPTQTEFPNKRFKLGGLGAESQTMIAVPEAPTPTYRATPVGAHRGGTLPMEGETLWKTYREAVNMYTKRKMTWQSDAINAFQGVADLISQGVNTTFWYGIPEFAFDQALLWYPREPLVRRTHPGASPSWSWAGWEGHTTYRGRGWHNAITVGPFNAILWLTQDDRLATIKQYLVDRGESAERVESFVERATETPSFLHNWVHGSLYHLDGYNDGWRDERDSSRNEHYFSHAAYPGLRFTYPINLPGRPLLPRHTPDGTLHFTAHTVPARFTDMSTNTPKPMPMEDEFLQLGLNDAAKSSRGSRRPWEYIIYHQGYRAGFLSLNIPTSSAVSEPTSYTLVAMSRDTIPQIAPPVCGWDAYWALTAREMQATTFMDQEWGKPQDKKEWMVYMDAPPEGKIVKEDGDPHWDQRRYEDPAFMDVYNVLLLETKVDDNGERWEERIGVGKVFTGAFWMARPWVKRIALR</sequence>
<comment type="caution">
    <text evidence="3">The sequence shown here is derived from an EMBL/GenBank/DDBJ whole genome shotgun (WGS) entry which is preliminary data.</text>
</comment>
<feature type="domain" description="Heterokaryon incompatibility" evidence="2">
    <location>
        <begin position="369"/>
        <end position="521"/>
    </location>
</feature>
<dbReference type="PANTHER" id="PTHR33112">
    <property type="entry name" value="DOMAIN PROTEIN, PUTATIVE-RELATED"/>
    <property type="match status" value="1"/>
</dbReference>
<name>A0AAN7ASG3_9PEZI</name>
<dbReference type="AlphaFoldDB" id="A0AAN7ASG3"/>
<dbReference type="Pfam" id="PF06985">
    <property type="entry name" value="HET"/>
    <property type="match status" value="1"/>
</dbReference>
<feature type="compositionally biased region" description="Basic and acidic residues" evidence="1">
    <location>
        <begin position="75"/>
        <end position="99"/>
    </location>
</feature>
<dbReference type="Proteomes" id="UP001303160">
    <property type="component" value="Unassembled WGS sequence"/>
</dbReference>
<gene>
    <name evidence="3" type="ORF">QBC40DRAFT_81139</name>
</gene>
<dbReference type="InterPro" id="IPR010730">
    <property type="entry name" value="HET"/>
</dbReference>
<evidence type="ECO:0000313" key="4">
    <source>
        <dbReference type="Proteomes" id="UP001303160"/>
    </source>
</evidence>
<feature type="compositionally biased region" description="Basic and acidic residues" evidence="1">
    <location>
        <begin position="21"/>
        <end position="30"/>
    </location>
</feature>
<dbReference type="PANTHER" id="PTHR33112:SF12">
    <property type="entry name" value="HETEROKARYON INCOMPATIBILITY DOMAIN-CONTAINING PROTEIN"/>
    <property type="match status" value="1"/>
</dbReference>
<feature type="compositionally biased region" description="Basic and acidic residues" evidence="1">
    <location>
        <begin position="1"/>
        <end position="12"/>
    </location>
</feature>
<protein>
    <submittedName>
        <fullName evidence="3">Heterokaryon incompatibility protein-domain-containing protein</fullName>
    </submittedName>
</protein>